<reference evidence="2 3" key="1">
    <citation type="submission" date="2017-04" db="EMBL/GenBank/DDBJ databases">
        <title>Complete Genome Sequence of Streptomyces gilvosporeus F607, a Capable Producer of Natamycin.</title>
        <authorList>
            <person name="Zong G."/>
            <person name="Zhong C."/>
            <person name="Fu J."/>
            <person name="Qin R."/>
            <person name="Cao G."/>
        </authorList>
    </citation>
    <scope>NUCLEOTIDE SEQUENCE [LARGE SCALE GENOMIC DNA]</scope>
    <source>
        <strain evidence="2 3">F607</strain>
    </source>
</reference>
<gene>
    <name evidence="2" type="ORF">B1H19_00765</name>
</gene>
<dbReference type="Proteomes" id="UP000192726">
    <property type="component" value="Chromosome"/>
</dbReference>
<dbReference type="Gene3D" id="3.10.180.10">
    <property type="entry name" value="2,3-Dihydroxybiphenyl 1,2-Dioxygenase, domain 1"/>
    <property type="match status" value="1"/>
</dbReference>
<protein>
    <recommendedName>
        <fullName evidence="1">VOC domain-containing protein</fullName>
    </recommendedName>
</protein>
<dbReference type="OrthoDB" id="9798201at2"/>
<organism evidence="2 3">
    <name type="scientific">Streptomyces gilvosporeus</name>
    <dbReference type="NCBI Taxonomy" id="553510"/>
    <lineage>
        <taxon>Bacteria</taxon>
        <taxon>Bacillati</taxon>
        <taxon>Actinomycetota</taxon>
        <taxon>Actinomycetes</taxon>
        <taxon>Kitasatosporales</taxon>
        <taxon>Streptomycetaceae</taxon>
        <taxon>Streptomyces</taxon>
    </lineage>
</organism>
<dbReference type="PROSITE" id="PS51819">
    <property type="entry name" value="VOC"/>
    <property type="match status" value="1"/>
</dbReference>
<sequence length="164" mass="17897">MGREAPVRLGLRVADVAGAAALYRGLGFQQVGFVPGPEGQTVMVILRRGDVQLLVDALTGLPFPDSERERQTKAGPRGLGVVVGLEVEDVDAVARYCRSAGCQITTEPADAPWGERYCECVDPYGYCWKFFRLLPQQYGDGLDAVHESWFGPADERNVADGTHR</sequence>
<dbReference type="SUPFAM" id="SSF54593">
    <property type="entry name" value="Glyoxalase/Bleomycin resistance protein/Dihydroxybiphenyl dioxygenase"/>
    <property type="match status" value="1"/>
</dbReference>
<evidence type="ECO:0000313" key="3">
    <source>
        <dbReference type="Proteomes" id="UP000192726"/>
    </source>
</evidence>
<accession>A0A1V0TJ61</accession>
<evidence type="ECO:0000313" key="2">
    <source>
        <dbReference type="EMBL" id="ARF52923.1"/>
    </source>
</evidence>
<dbReference type="InterPro" id="IPR037523">
    <property type="entry name" value="VOC_core"/>
</dbReference>
<evidence type="ECO:0000259" key="1">
    <source>
        <dbReference type="PROSITE" id="PS51819"/>
    </source>
</evidence>
<dbReference type="InterPro" id="IPR004360">
    <property type="entry name" value="Glyas_Fos-R_dOase_dom"/>
</dbReference>
<name>A0A1V0TJ61_9ACTN</name>
<proteinExistence type="predicted"/>
<feature type="domain" description="VOC" evidence="1">
    <location>
        <begin position="5"/>
        <end position="133"/>
    </location>
</feature>
<dbReference type="PANTHER" id="PTHR34109">
    <property type="entry name" value="BNAUNNG04460D PROTEIN-RELATED"/>
    <property type="match status" value="1"/>
</dbReference>
<dbReference type="STRING" id="553510.B1H19_00765"/>
<keyword evidence="3" id="KW-1185">Reference proteome</keyword>
<dbReference type="EMBL" id="CP020569">
    <property type="protein sequence ID" value="ARF52923.1"/>
    <property type="molecule type" value="Genomic_DNA"/>
</dbReference>
<dbReference type="InterPro" id="IPR029068">
    <property type="entry name" value="Glyas_Bleomycin-R_OHBP_Dase"/>
</dbReference>
<dbReference type="RefSeq" id="WP_083102351.1">
    <property type="nucleotide sequence ID" value="NZ_CP020569.1"/>
</dbReference>
<dbReference type="AlphaFoldDB" id="A0A1V0TJ61"/>
<dbReference type="KEGG" id="sgv:B1H19_00765"/>
<dbReference type="Pfam" id="PF00903">
    <property type="entry name" value="Glyoxalase"/>
    <property type="match status" value="1"/>
</dbReference>